<protein>
    <submittedName>
        <fullName evidence="2">Putative secreted protein</fullName>
    </submittedName>
</protein>
<keyword evidence="1" id="KW-0732">Signal</keyword>
<dbReference type="EMBL" id="GGFL01013337">
    <property type="protein sequence ID" value="MBW77515.1"/>
    <property type="molecule type" value="Transcribed_RNA"/>
</dbReference>
<feature type="chain" id="PRO_5014785815" evidence="1">
    <location>
        <begin position="19"/>
        <end position="82"/>
    </location>
</feature>
<name>A0A2M4DJ18_ANODA</name>
<feature type="signal peptide" evidence="1">
    <location>
        <begin position="1"/>
        <end position="18"/>
    </location>
</feature>
<proteinExistence type="predicted"/>
<evidence type="ECO:0000313" key="2">
    <source>
        <dbReference type="EMBL" id="MBW77515.1"/>
    </source>
</evidence>
<evidence type="ECO:0000256" key="1">
    <source>
        <dbReference type="SAM" id="SignalP"/>
    </source>
</evidence>
<dbReference type="AlphaFoldDB" id="A0A2M4DJ18"/>
<reference evidence="2" key="1">
    <citation type="submission" date="2018-01" db="EMBL/GenBank/DDBJ databases">
        <title>An insight into the sialome of Amazonian anophelines.</title>
        <authorList>
            <person name="Ribeiro J.M."/>
            <person name="Scarpassa V."/>
            <person name="Calvo E."/>
        </authorList>
    </citation>
    <scope>NUCLEOTIDE SEQUENCE</scope>
</reference>
<accession>A0A2M4DJ18</accession>
<organism evidence="2">
    <name type="scientific">Anopheles darlingi</name>
    <name type="common">Mosquito</name>
    <dbReference type="NCBI Taxonomy" id="43151"/>
    <lineage>
        <taxon>Eukaryota</taxon>
        <taxon>Metazoa</taxon>
        <taxon>Ecdysozoa</taxon>
        <taxon>Arthropoda</taxon>
        <taxon>Hexapoda</taxon>
        <taxon>Insecta</taxon>
        <taxon>Pterygota</taxon>
        <taxon>Neoptera</taxon>
        <taxon>Endopterygota</taxon>
        <taxon>Diptera</taxon>
        <taxon>Nematocera</taxon>
        <taxon>Culicoidea</taxon>
        <taxon>Culicidae</taxon>
        <taxon>Anophelinae</taxon>
        <taxon>Anopheles</taxon>
    </lineage>
</organism>
<sequence length="82" mass="9705">MLVVVMELLLPLWEGIRQVSVSTLAVRRRNAVPYRIHDRLRLKCLPAVSVTGNHHHRLYRILRRSLPKNRSAARMTWRLLRS</sequence>